<protein>
    <submittedName>
        <fullName evidence="1">Uncharacterized protein</fullName>
    </submittedName>
</protein>
<organism evidence="1 2">
    <name type="scientific">Prevotella pallens ATCC 700821</name>
    <dbReference type="NCBI Taxonomy" id="997353"/>
    <lineage>
        <taxon>Bacteria</taxon>
        <taxon>Pseudomonadati</taxon>
        <taxon>Bacteroidota</taxon>
        <taxon>Bacteroidia</taxon>
        <taxon>Bacteroidales</taxon>
        <taxon>Prevotellaceae</taxon>
        <taxon>Prevotella</taxon>
    </lineage>
</organism>
<comment type="caution">
    <text evidence="1">The sequence shown here is derived from an EMBL/GenBank/DDBJ whole genome shotgun (WGS) entry which is preliminary data.</text>
</comment>
<reference evidence="1 2" key="1">
    <citation type="submission" date="2011-04" db="EMBL/GenBank/DDBJ databases">
        <authorList>
            <person name="Muzny D."/>
            <person name="Qin X."/>
            <person name="Deng J."/>
            <person name="Jiang H."/>
            <person name="Liu Y."/>
            <person name="Qu J."/>
            <person name="Song X.-Z."/>
            <person name="Zhang L."/>
            <person name="Thornton R."/>
            <person name="Coyle M."/>
            <person name="Francisco L."/>
            <person name="Jackson L."/>
            <person name="Javaid M."/>
            <person name="Korchina V."/>
            <person name="Kovar C."/>
            <person name="Mata R."/>
            <person name="Mathew T."/>
            <person name="Ngo R."/>
            <person name="Nguyen L."/>
            <person name="Nguyen N."/>
            <person name="Okwuonu G."/>
            <person name="Ongeri F."/>
            <person name="Pham C."/>
            <person name="Simmons D."/>
            <person name="Wilczek-Boney K."/>
            <person name="Hale W."/>
            <person name="Jakkamsetti A."/>
            <person name="Pham P."/>
            <person name="Ruth R."/>
            <person name="San Lucas F."/>
            <person name="Warren J."/>
            <person name="Zhang J."/>
            <person name="Zhao Z."/>
            <person name="Zhou C."/>
            <person name="Zhu D."/>
            <person name="Lee S."/>
            <person name="Bess C."/>
            <person name="Blankenburg K."/>
            <person name="Forbes L."/>
            <person name="Fu Q."/>
            <person name="Gubbala S."/>
            <person name="Hirani K."/>
            <person name="Jayaseelan J.C."/>
            <person name="Lara F."/>
            <person name="Munidasa M."/>
            <person name="Palculict T."/>
            <person name="Patil S."/>
            <person name="Pu L.-L."/>
            <person name="Saada N."/>
            <person name="Tang L."/>
            <person name="Weissenberger G."/>
            <person name="Zhu Y."/>
            <person name="Hemphill L."/>
            <person name="Shang Y."/>
            <person name="Youmans B."/>
            <person name="Ayvaz T."/>
            <person name="Ross M."/>
            <person name="Santibanez J."/>
            <person name="Aqrawi P."/>
            <person name="Gross S."/>
            <person name="Joshi V."/>
            <person name="Fowler G."/>
            <person name="Nazareth L."/>
            <person name="Reid J."/>
            <person name="Worley K."/>
            <person name="Petrosino J."/>
            <person name="Highlander S."/>
            <person name="Gibbs R."/>
        </authorList>
    </citation>
    <scope>NUCLEOTIDE SEQUENCE [LARGE SCALE GENOMIC DNA]</scope>
    <source>
        <strain evidence="1 2">ATCC 700821</strain>
    </source>
</reference>
<sequence length="39" mass="4632">MDTKQIRKIKGGTYINSPKTDTYNVNRFLLIFERKSLQN</sequence>
<dbReference type="AlphaFoldDB" id="F9DHT0"/>
<dbReference type="Proteomes" id="UP000004123">
    <property type="component" value="Unassembled WGS sequence"/>
</dbReference>
<accession>F9DHT0</accession>
<dbReference type="EMBL" id="AFPY01000058">
    <property type="protein sequence ID" value="EGQ18217.1"/>
    <property type="molecule type" value="Genomic_DNA"/>
</dbReference>
<dbReference type="STRING" id="997353.HMPREF9144_1220"/>
<name>F9DHT0_9BACT</name>
<gene>
    <name evidence="1" type="ORF">HMPREF9144_1220</name>
</gene>
<evidence type="ECO:0000313" key="2">
    <source>
        <dbReference type="Proteomes" id="UP000004123"/>
    </source>
</evidence>
<dbReference type="HOGENOM" id="CLU_3314821_0_0_10"/>
<evidence type="ECO:0000313" key="1">
    <source>
        <dbReference type="EMBL" id="EGQ18217.1"/>
    </source>
</evidence>
<proteinExistence type="predicted"/>